<accession>A0A9D1JLU1</accession>
<organism evidence="1 2">
    <name type="scientific">Candidatus Limivivens intestinipullorum</name>
    <dbReference type="NCBI Taxonomy" id="2840858"/>
    <lineage>
        <taxon>Bacteria</taxon>
        <taxon>Bacillati</taxon>
        <taxon>Bacillota</taxon>
        <taxon>Clostridia</taxon>
        <taxon>Lachnospirales</taxon>
        <taxon>Lachnospiraceae</taxon>
        <taxon>Lachnospiraceae incertae sedis</taxon>
        <taxon>Candidatus Limivivens</taxon>
    </lineage>
</organism>
<evidence type="ECO:0000313" key="2">
    <source>
        <dbReference type="Proteomes" id="UP000823935"/>
    </source>
</evidence>
<protein>
    <submittedName>
        <fullName evidence="1">Uncharacterized protein</fullName>
    </submittedName>
</protein>
<reference evidence="1" key="1">
    <citation type="submission" date="2020-10" db="EMBL/GenBank/DDBJ databases">
        <authorList>
            <person name="Gilroy R."/>
        </authorList>
    </citation>
    <scope>NUCLEOTIDE SEQUENCE</scope>
    <source>
        <strain evidence="1">CHK190-19873</strain>
    </source>
</reference>
<dbReference type="Proteomes" id="UP000823935">
    <property type="component" value="Unassembled WGS sequence"/>
</dbReference>
<reference evidence="1" key="2">
    <citation type="journal article" date="2021" name="PeerJ">
        <title>Extensive microbial diversity within the chicken gut microbiome revealed by metagenomics and culture.</title>
        <authorList>
            <person name="Gilroy R."/>
            <person name="Ravi A."/>
            <person name="Getino M."/>
            <person name="Pursley I."/>
            <person name="Horton D.L."/>
            <person name="Alikhan N.F."/>
            <person name="Baker D."/>
            <person name="Gharbi K."/>
            <person name="Hall N."/>
            <person name="Watson M."/>
            <person name="Adriaenssens E.M."/>
            <person name="Foster-Nyarko E."/>
            <person name="Jarju S."/>
            <person name="Secka A."/>
            <person name="Antonio M."/>
            <person name="Oren A."/>
            <person name="Chaudhuri R.R."/>
            <person name="La Ragione R."/>
            <person name="Hildebrand F."/>
            <person name="Pallen M.J."/>
        </authorList>
    </citation>
    <scope>NUCLEOTIDE SEQUENCE</scope>
    <source>
        <strain evidence="1">CHK190-19873</strain>
    </source>
</reference>
<gene>
    <name evidence="1" type="ORF">IAB44_16575</name>
</gene>
<dbReference type="EMBL" id="DVIQ01000113">
    <property type="protein sequence ID" value="HIS33138.1"/>
    <property type="molecule type" value="Genomic_DNA"/>
</dbReference>
<proteinExistence type="predicted"/>
<evidence type="ECO:0000313" key="1">
    <source>
        <dbReference type="EMBL" id="HIS33138.1"/>
    </source>
</evidence>
<dbReference type="AlphaFoldDB" id="A0A9D1JLU1"/>
<name>A0A9D1JLU1_9FIRM</name>
<comment type="caution">
    <text evidence="1">The sequence shown here is derived from an EMBL/GenBank/DDBJ whole genome shotgun (WGS) entry which is preliminary data.</text>
</comment>
<sequence length="57" mass="6462">MMNETGGILDAGAAFWYNQGETSQKSSHADRFRASVQEKRFVPGQIPAWIFREGEEE</sequence>